<reference evidence="2" key="1">
    <citation type="submission" date="2021-01" db="EMBL/GenBank/DDBJ databases">
        <authorList>
            <person name="Kaushik A."/>
        </authorList>
    </citation>
    <scope>NUCLEOTIDE SEQUENCE</scope>
    <source>
        <strain evidence="2">AG5</strain>
        <strain evidence="1">Type strain: AG8-Rh-89/</strain>
    </source>
</reference>
<organism evidence="2 3">
    <name type="scientific">Rhizoctonia solani</name>
    <dbReference type="NCBI Taxonomy" id="456999"/>
    <lineage>
        <taxon>Eukaryota</taxon>
        <taxon>Fungi</taxon>
        <taxon>Dikarya</taxon>
        <taxon>Basidiomycota</taxon>
        <taxon>Agaricomycotina</taxon>
        <taxon>Agaricomycetes</taxon>
        <taxon>Cantharellales</taxon>
        <taxon>Ceratobasidiaceae</taxon>
        <taxon>Rhizoctonia</taxon>
    </lineage>
</organism>
<dbReference type="EMBL" id="CAJNJQ010003684">
    <property type="protein sequence ID" value="CAE7203367.1"/>
    <property type="molecule type" value="Genomic_DNA"/>
</dbReference>
<gene>
    <name evidence="2" type="ORF">RDB_LOCUS140891</name>
    <name evidence="1" type="ORF">RDB_LOCUS99199</name>
</gene>
<proteinExistence type="predicted"/>
<dbReference type="Proteomes" id="UP000663850">
    <property type="component" value="Unassembled WGS sequence"/>
</dbReference>
<dbReference type="Proteomes" id="UP000663827">
    <property type="component" value="Unassembled WGS sequence"/>
</dbReference>
<accession>A0A8H3E883</accession>
<comment type="caution">
    <text evidence="2">The sequence shown here is derived from an EMBL/GenBank/DDBJ whole genome shotgun (WGS) entry which is preliminary data.</text>
</comment>
<evidence type="ECO:0000313" key="3">
    <source>
        <dbReference type="Proteomes" id="UP000663827"/>
    </source>
</evidence>
<evidence type="ECO:0000313" key="2">
    <source>
        <dbReference type="EMBL" id="CAE7203367.1"/>
    </source>
</evidence>
<dbReference type="EMBL" id="CAJMWZ010005314">
    <property type="protein sequence ID" value="CAE6504128.1"/>
    <property type="molecule type" value="Genomic_DNA"/>
</dbReference>
<name>A0A8H3E883_9AGAM</name>
<protein>
    <submittedName>
        <fullName evidence="2">Uncharacterized protein</fullName>
    </submittedName>
</protein>
<evidence type="ECO:0000313" key="1">
    <source>
        <dbReference type="EMBL" id="CAE6504128.1"/>
    </source>
</evidence>
<sequence>MRSIILTRNPLIRTEDKKSDAKSKDNNLLIGLEGMLTLKLETTTGTCMRMRSLSIAAFQHYPCPSESHIDGSRVINPSDVTCRPQTTDDAIALGIEYRLVPDVDLS</sequence>
<dbReference type="AlphaFoldDB" id="A0A8H3E883"/>